<dbReference type="CDD" id="cd01650">
    <property type="entry name" value="RT_nLTR_like"/>
    <property type="match status" value="1"/>
</dbReference>
<dbReference type="GO" id="GO:0003824">
    <property type="term" value="F:catalytic activity"/>
    <property type="evidence" value="ECO:0007669"/>
    <property type="project" value="InterPro"/>
</dbReference>
<dbReference type="SUPFAM" id="SSF56219">
    <property type="entry name" value="DNase I-like"/>
    <property type="match status" value="1"/>
</dbReference>
<dbReference type="WBParaSite" id="PSAMB.scaffold3429size18309.g21484.t1">
    <property type="protein sequence ID" value="PSAMB.scaffold3429size18309.g21484.t1"/>
    <property type="gene ID" value="PSAMB.scaffold3429size18309.g21484"/>
</dbReference>
<evidence type="ECO:0000259" key="1">
    <source>
        <dbReference type="PROSITE" id="PS50878"/>
    </source>
</evidence>
<proteinExistence type="predicted"/>
<feature type="domain" description="Reverse transcriptase" evidence="1">
    <location>
        <begin position="400"/>
        <end position="668"/>
    </location>
</feature>
<dbReference type="PANTHER" id="PTHR47027">
    <property type="entry name" value="REVERSE TRANSCRIPTASE DOMAIN-CONTAINING PROTEIN"/>
    <property type="match status" value="1"/>
</dbReference>
<dbReference type="PANTHER" id="PTHR47027:SF20">
    <property type="entry name" value="REVERSE TRANSCRIPTASE-LIKE PROTEIN WITH RNA-DIRECTED DNA POLYMERASE DOMAIN"/>
    <property type="match status" value="1"/>
</dbReference>
<keyword evidence="2" id="KW-1185">Reference proteome</keyword>
<dbReference type="InterPro" id="IPR005135">
    <property type="entry name" value="Endo/exonuclease/phosphatase"/>
</dbReference>
<dbReference type="Pfam" id="PF00078">
    <property type="entry name" value="RVT_1"/>
    <property type="match status" value="1"/>
</dbReference>
<evidence type="ECO:0000313" key="3">
    <source>
        <dbReference type="WBParaSite" id="PSAMB.scaffold3429size18309.g21484.t1"/>
    </source>
</evidence>
<dbReference type="Proteomes" id="UP000887566">
    <property type="component" value="Unplaced"/>
</dbReference>
<name>A0A914WA15_9BILA</name>
<organism evidence="2 3">
    <name type="scientific">Plectus sambesii</name>
    <dbReference type="NCBI Taxonomy" id="2011161"/>
    <lineage>
        <taxon>Eukaryota</taxon>
        <taxon>Metazoa</taxon>
        <taxon>Ecdysozoa</taxon>
        <taxon>Nematoda</taxon>
        <taxon>Chromadorea</taxon>
        <taxon>Plectida</taxon>
        <taxon>Plectina</taxon>
        <taxon>Plectoidea</taxon>
        <taxon>Plectidae</taxon>
        <taxon>Plectus</taxon>
    </lineage>
</organism>
<dbReference type="InterPro" id="IPR000477">
    <property type="entry name" value="RT_dom"/>
</dbReference>
<dbReference type="InterPro" id="IPR043502">
    <property type="entry name" value="DNA/RNA_pol_sf"/>
</dbReference>
<dbReference type="Pfam" id="PF14529">
    <property type="entry name" value="Exo_endo_phos_2"/>
    <property type="match status" value="1"/>
</dbReference>
<dbReference type="AlphaFoldDB" id="A0A914WA15"/>
<dbReference type="SUPFAM" id="SSF56672">
    <property type="entry name" value="DNA/RNA polymerases"/>
    <property type="match status" value="1"/>
</dbReference>
<reference evidence="3" key="1">
    <citation type="submission" date="2022-11" db="UniProtKB">
        <authorList>
            <consortium name="WormBaseParasite"/>
        </authorList>
    </citation>
    <scope>IDENTIFICATION</scope>
</reference>
<sequence length="707" mass="80663">MHMIAIYAPTEVSTDEAKDQFYSKLQEVVDGIPKRDLLLIAGDFNAHSGANRLGWETVLGNYGVGEMNDNGLRMLSFAATNSLIIGNSWFRHPKWHQRTWRAPNGKDTSVLDYVMVNNRFRSSLRDVRAMRGADCGSDHHLLRALVRLKLKRSTPKPVPTKRHDWRYLSDPIIKQQFQLALSNRFEVLTQSEDVDKEAENIAQTVQKCAKILCPVFCKRTQPWISDACLDIIDQRKHAKLVDQTQYRQLNGEVRRRLKAERETYWNNVATELEEAANRQEYRTLYATLRRLSGKVRPISNDIQKSDGTFVRTAAERLERWREFFHQLYNHESPTGPPASPPKIAFPLHPVPEHEPSIEEVKIAIRLMKTGKAAGSDEVTAEALKYGGNILAQRVHSLICLMWRSHQIPHTWKVATIVPIFKKGDPKDCNNYRGISLLSIIGKVFMRVLQLQLQKLREQTTREEQAGFRPGCGCSDQVFTLRQLLEERIRCGRQLIIVFIDFKAAFDSVHWPALWTALQMEGVPVKIVRLLQNLYKSSNSQVRIQGELSNTFPVCTGVRQGCVLSPLLFNTVVDAVMRKVFDTRQGIQYGEDQYINDLMYADNSAILAEDEDEATDLLHRVATEAEPYGLKINAGKTKVMSSDGSPVNVQLHRAPIEQVHEFKYLGFIIEEQKVSSTSNIKNRIGAAAFGTLNWCVWRKRNISTETKV</sequence>
<evidence type="ECO:0000313" key="2">
    <source>
        <dbReference type="Proteomes" id="UP000887566"/>
    </source>
</evidence>
<protein>
    <submittedName>
        <fullName evidence="3">Reverse transcriptase domain-containing protein</fullName>
    </submittedName>
</protein>
<dbReference type="PROSITE" id="PS50878">
    <property type="entry name" value="RT_POL"/>
    <property type="match status" value="1"/>
</dbReference>
<dbReference type="InterPro" id="IPR036691">
    <property type="entry name" value="Endo/exonu/phosph_ase_sf"/>
</dbReference>
<dbReference type="Gene3D" id="3.60.10.10">
    <property type="entry name" value="Endonuclease/exonuclease/phosphatase"/>
    <property type="match status" value="1"/>
</dbReference>
<accession>A0A914WA15</accession>